<dbReference type="EMBL" id="LK020715">
    <property type="protein sequence ID" value="CDQ30582.1"/>
    <property type="molecule type" value="Genomic_DNA"/>
</dbReference>
<dbReference type="AlphaFoldDB" id="A0A098APX2"/>
<accession>A0A098APX2</accession>
<evidence type="ECO:0000313" key="1">
    <source>
        <dbReference type="EMBL" id="CDQ30582.1"/>
    </source>
</evidence>
<sequence length="44" mass="5247">MMPKSNYFEIKLLYNIIHRDNIVKHLKNSIFSLTTNNKKVILIT</sequence>
<reference evidence="1" key="1">
    <citation type="submission" date="2014-04" db="EMBL/GenBank/DDBJ databases">
        <authorList>
            <person name="Croucher N."/>
        </authorList>
    </citation>
    <scope>NUCLEOTIDE SEQUENCE</scope>
    <source>
        <strain evidence="1">2AHBE</strain>
    </source>
</reference>
<reference evidence="1" key="2">
    <citation type="submission" date="2014-10" db="EMBL/GenBank/DDBJ databases">
        <title>Contrasting mechanisms driving short-term and long-term diversification of pneumococci.</title>
        <authorList>
            <person name="Croucher N.J."/>
            <person name="Coupland P.C."/>
            <person name="Stevenson A.E."/>
            <person name="Callendrello A."/>
            <person name="Bentley S.D."/>
            <person name="Hanage W.P."/>
        </authorList>
    </citation>
    <scope>NUCLEOTIDE SEQUENCE</scope>
    <source>
        <strain evidence="1">2AHBE</strain>
    </source>
</reference>
<proteinExistence type="predicted"/>
<protein>
    <submittedName>
        <fullName evidence="1">Putative phage-related chromosomal island protein</fullName>
    </submittedName>
</protein>
<organism evidence="1">
    <name type="scientific">Streptococcus pneumoniae</name>
    <dbReference type="NCBI Taxonomy" id="1313"/>
    <lineage>
        <taxon>Bacteria</taxon>
        <taxon>Bacillati</taxon>
        <taxon>Bacillota</taxon>
        <taxon>Bacilli</taxon>
        <taxon>Lactobacillales</taxon>
        <taxon>Streptococcaceae</taxon>
        <taxon>Streptococcus</taxon>
    </lineage>
</organism>
<name>A0A098APX2_STREE</name>